<reference evidence="2" key="1">
    <citation type="submission" date="2013-12" db="EMBL/GenBank/DDBJ databases">
        <title>The Genome Sequence of Aphanomyces astaci APO3.</title>
        <authorList>
            <consortium name="The Broad Institute Genomics Platform"/>
            <person name="Russ C."/>
            <person name="Tyler B."/>
            <person name="van West P."/>
            <person name="Dieguez-Uribeondo J."/>
            <person name="Young S.K."/>
            <person name="Zeng Q."/>
            <person name="Gargeya S."/>
            <person name="Fitzgerald M."/>
            <person name="Abouelleil A."/>
            <person name="Alvarado L."/>
            <person name="Chapman S.B."/>
            <person name="Gainer-Dewar J."/>
            <person name="Goldberg J."/>
            <person name="Griggs A."/>
            <person name="Gujja S."/>
            <person name="Hansen M."/>
            <person name="Howarth C."/>
            <person name="Imamovic A."/>
            <person name="Ireland A."/>
            <person name="Larimer J."/>
            <person name="McCowan C."/>
            <person name="Murphy C."/>
            <person name="Pearson M."/>
            <person name="Poon T.W."/>
            <person name="Priest M."/>
            <person name="Roberts A."/>
            <person name="Saif S."/>
            <person name="Shea T."/>
            <person name="Sykes S."/>
            <person name="Wortman J."/>
            <person name="Nusbaum C."/>
            <person name="Birren B."/>
        </authorList>
    </citation>
    <scope>NUCLEOTIDE SEQUENCE [LARGE SCALE GENOMIC DNA]</scope>
    <source>
        <strain evidence="2">APO3</strain>
    </source>
</reference>
<protein>
    <submittedName>
        <fullName evidence="2">Uncharacterized protein</fullName>
    </submittedName>
</protein>
<sequence>MAMNDATCTEAAAPRRIAASTYGSLGGAMPTEQRSALRKGHFFEKANPLTRGIVAEKRCVGMRIHDRNERSTGRIGRRYDDMRMTSSRRAASQENESARIESCFMER</sequence>
<dbReference type="VEuPathDB" id="FungiDB:H257_10075"/>
<dbReference type="EMBL" id="KI913139">
    <property type="protein sequence ID" value="ETV75687.1"/>
    <property type="molecule type" value="Genomic_DNA"/>
</dbReference>
<dbReference type="RefSeq" id="XP_009834818.1">
    <property type="nucleotide sequence ID" value="XM_009836516.1"/>
</dbReference>
<feature type="compositionally biased region" description="Basic and acidic residues" evidence="1">
    <location>
        <begin position="96"/>
        <end position="107"/>
    </location>
</feature>
<evidence type="ECO:0000256" key="1">
    <source>
        <dbReference type="SAM" id="MobiDB-lite"/>
    </source>
</evidence>
<feature type="compositionally biased region" description="Polar residues" evidence="1">
    <location>
        <begin position="84"/>
        <end position="95"/>
    </location>
</feature>
<evidence type="ECO:0000313" key="2">
    <source>
        <dbReference type="EMBL" id="ETV75687.1"/>
    </source>
</evidence>
<proteinExistence type="predicted"/>
<dbReference type="GeneID" id="20812071"/>
<gene>
    <name evidence="2" type="ORF">H257_10075</name>
</gene>
<name>W4G7K8_APHAT</name>
<organism evidence="2">
    <name type="scientific">Aphanomyces astaci</name>
    <name type="common">Crayfish plague agent</name>
    <dbReference type="NCBI Taxonomy" id="112090"/>
    <lineage>
        <taxon>Eukaryota</taxon>
        <taxon>Sar</taxon>
        <taxon>Stramenopiles</taxon>
        <taxon>Oomycota</taxon>
        <taxon>Saprolegniomycetes</taxon>
        <taxon>Saprolegniales</taxon>
        <taxon>Verrucalvaceae</taxon>
        <taxon>Aphanomyces</taxon>
    </lineage>
</organism>
<dbReference type="AlphaFoldDB" id="W4G7K8"/>
<feature type="region of interest" description="Disordered" evidence="1">
    <location>
        <begin position="84"/>
        <end position="107"/>
    </location>
</feature>
<accession>W4G7K8</accession>